<name>B9XL75_PEDPL</name>
<protein>
    <submittedName>
        <fullName evidence="8">Two component transcriptional regulator, LuxR family</fullName>
    </submittedName>
</protein>
<dbReference type="InterPro" id="IPR016032">
    <property type="entry name" value="Sig_transdc_resp-reg_C-effctor"/>
</dbReference>
<dbReference type="GO" id="GO:0006355">
    <property type="term" value="P:regulation of DNA-templated transcription"/>
    <property type="evidence" value="ECO:0007669"/>
    <property type="project" value="InterPro"/>
</dbReference>
<dbReference type="PANTHER" id="PTHR43214:SF41">
    <property type="entry name" value="NITRATE_NITRITE RESPONSE REGULATOR PROTEIN NARP"/>
    <property type="match status" value="1"/>
</dbReference>
<feature type="domain" description="HTH luxR-type" evidence="6">
    <location>
        <begin position="163"/>
        <end position="228"/>
    </location>
</feature>
<dbReference type="Proteomes" id="UP000003688">
    <property type="component" value="Unassembled WGS sequence"/>
</dbReference>
<dbReference type="EMBL" id="ABOX02000028">
    <property type="protein sequence ID" value="EEF59426.1"/>
    <property type="molecule type" value="Genomic_DNA"/>
</dbReference>
<dbReference type="InterPro" id="IPR039420">
    <property type="entry name" value="WalR-like"/>
</dbReference>
<dbReference type="InterPro" id="IPR011006">
    <property type="entry name" value="CheY-like_superfamily"/>
</dbReference>
<proteinExistence type="predicted"/>
<keyword evidence="2" id="KW-0805">Transcription regulation</keyword>
<evidence type="ECO:0000313" key="9">
    <source>
        <dbReference type="Proteomes" id="UP000003688"/>
    </source>
</evidence>
<evidence type="ECO:0000256" key="4">
    <source>
        <dbReference type="ARBA" id="ARBA00023163"/>
    </source>
</evidence>
<dbReference type="InterPro" id="IPR001789">
    <property type="entry name" value="Sig_transdc_resp-reg_receiver"/>
</dbReference>
<dbReference type="PROSITE" id="PS50110">
    <property type="entry name" value="RESPONSE_REGULATORY"/>
    <property type="match status" value="1"/>
</dbReference>
<evidence type="ECO:0000259" key="7">
    <source>
        <dbReference type="PROSITE" id="PS50110"/>
    </source>
</evidence>
<dbReference type="PROSITE" id="PS50043">
    <property type="entry name" value="HTH_LUXR_2"/>
    <property type="match status" value="1"/>
</dbReference>
<dbReference type="SMART" id="SM00448">
    <property type="entry name" value="REC"/>
    <property type="match status" value="1"/>
</dbReference>
<keyword evidence="4" id="KW-0804">Transcription</keyword>
<dbReference type="SUPFAM" id="SSF52172">
    <property type="entry name" value="CheY-like"/>
    <property type="match status" value="1"/>
</dbReference>
<keyword evidence="3" id="KW-0238">DNA-binding</keyword>
<evidence type="ECO:0000256" key="3">
    <source>
        <dbReference type="ARBA" id="ARBA00023125"/>
    </source>
</evidence>
<dbReference type="SUPFAM" id="SSF46894">
    <property type="entry name" value="C-terminal effector domain of the bipartite response regulators"/>
    <property type="match status" value="1"/>
</dbReference>
<dbReference type="GO" id="GO:0003677">
    <property type="term" value="F:DNA binding"/>
    <property type="evidence" value="ECO:0007669"/>
    <property type="project" value="UniProtKB-KW"/>
</dbReference>
<evidence type="ECO:0000256" key="5">
    <source>
        <dbReference type="PROSITE-ProRule" id="PRU00169"/>
    </source>
</evidence>
<dbReference type="CDD" id="cd06170">
    <property type="entry name" value="LuxR_C_like"/>
    <property type="match status" value="1"/>
</dbReference>
<evidence type="ECO:0000313" key="8">
    <source>
        <dbReference type="EMBL" id="EEF59426.1"/>
    </source>
</evidence>
<dbReference type="Pfam" id="PF00196">
    <property type="entry name" value="GerE"/>
    <property type="match status" value="1"/>
</dbReference>
<dbReference type="AlphaFoldDB" id="B9XL75"/>
<gene>
    <name evidence="8" type="ORF">Cflav_PD2270</name>
</gene>
<dbReference type="Gene3D" id="3.40.50.2300">
    <property type="match status" value="1"/>
</dbReference>
<comment type="caution">
    <text evidence="8">The sequence shown here is derived from an EMBL/GenBank/DDBJ whole genome shotgun (WGS) entry which is preliminary data.</text>
</comment>
<dbReference type="SMART" id="SM00421">
    <property type="entry name" value="HTH_LUXR"/>
    <property type="match status" value="1"/>
</dbReference>
<keyword evidence="9" id="KW-1185">Reference proteome</keyword>
<dbReference type="STRING" id="320771.Cflav_PD2270"/>
<accession>B9XL75</accession>
<reference evidence="8 9" key="1">
    <citation type="journal article" date="2011" name="J. Bacteriol.">
        <title>Genome sequence of 'Pedosphaera parvula' Ellin514, an aerobic Verrucomicrobial isolate from pasture soil.</title>
        <authorList>
            <person name="Kant R."/>
            <person name="van Passel M.W."/>
            <person name="Sangwan P."/>
            <person name="Palva A."/>
            <person name="Lucas S."/>
            <person name="Copeland A."/>
            <person name="Lapidus A."/>
            <person name="Glavina Del Rio T."/>
            <person name="Dalin E."/>
            <person name="Tice H."/>
            <person name="Bruce D."/>
            <person name="Goodwin L."/>
            <person name="Pitluck S."/>
            <person name="Chertkov O."/>
            <person name="Larimer F.W."/>
            <person name="Land M.L."/>
            <person name="Hauser L."/>
            <person name="Brettin T.S."/>
            <person name="Detter J.C."/>
            <person name="Han S."/>
            <person name="de Vos W.M."/>
            <person name="Janssen P.H."/>
            <person name="Smidt H."/>
        </authorList>
    </citation>
    <scope>NUCLEOTIDE SEQUENCE [LARGE SCALE GENOMIC DNA]</scope>
    <source>
        <strain evidence="8 9">Ellin514</strain>
    </source>
</reference>
<evidence type="ECO:0000259" key="6">
    <source>
        <dbReference type="PROSITE" id="PS50043"/>
    </source>
</evidence>
<dbReference type="PRINTS" id="PR00038">
    <property type="entry name" value="HTHLUXR"/>
</dbReference>
<dbReference type="CDD" id="cd17535">
    <property type="entry name" value="REC_NarL-like"/>
    <property type="match status" value="1"/>
</dbReference>
<dbReference type="Pfam" id="PF00072">
    <property type="entry name" value="Response_reg"/>
    <property type="match status" value="1"/>
</dbReference>
<organism evidence="8 9">
    <name type="scientific">Pedosphaera parvula (strain Ellin514)</name>
    <dbReference type="NCBI Taxonomy" id="320771"/>
    <lineage>
        <taxon>Bacteria</taxon>
        <taxon>Pseudomonadati</taxon>
        <taxon>Verrucomicrobiota</taxon>
        <taxon>Pedosphaerae</taxon>
        <taxon>Pedosphaerales</taxon>
        <taxon>Pedosphaeraceae</taxon>
        <taxon>Pedosphaera</taxon>
    </lineage>
</organism>
<feature type="domain" description="Response regulatory" evidence="7">
    <location>
        <begin position="20"/>
        <end position="136"/>
    </location>
</feature>
<evidence type="ECO:0000256" key="1">
    <source>
        <dbReference type="ARBA" id="ARBA00022553"/>
    </source>
</evidence>
<dbReference type="InterPro" id="IPR000792">
    <property type="entry name" value="Tscrpt_reg_LuxR_C"/>
</dbReference>
<dbReference type="GO" id="GO:0000160">
    <property type="term" value="P:phosphorelay signal transduction system"/>
    <property type="evidence" value="ECO:0007669"/>
    <property type="project" value="InterPro"/>
</dbReference>
<dbReference type="PANTHER" id="PTHR43214">
    <property type="entry name" value="TWO-COMPONENT RESPONSE REGULATOR"/>
    <property type="match status" value="1"/>
</dbReference>
<evidence type="ECO:0000256" key="2">
    <source>
        <dbReference type="ARBA" id="ARBA00023015"/>
    </source>
</evidence>
<keyword evidence="1 5" id="KW-0597">Phosphoprotein</keyword>
<dbReference type="InterPro" id="IPR058245">
    <property type="entry name" value="NreC/VraR/RcsB-like_REC"/>
</dbReference>
<sequence>MCAAKNQQNMPVSKRKKTIKVLLADDHPVVRKGLGSCLNNLEHIEIVGEAVDGQETVSKVRELSPEIVLMDLDMPTMSGLEATKIIRREFPLVKVLILSIHTNKDYVLQIIKSGAQGYVLKDAPLTELVRAIESVHGGGAFFSPDISQIMLDQYLAEATNGEESGNSKKLTNRETEVLSMIAEGQSNKEMASRMGVGVRTVETHRERVMNKLDIHNVAGLTKYAIAHGIIKLEK</sequence>
<feature type="modified residue" description="4-aspartylphosphate" evidence="5">
    <location>
        <position position="71"/>
    </location>
</feature>